<dbReference type="Pfam" id="PF13516">
    <property type="entry name" value="LRR_6"/>
    <property type="match status" value="1"/>
</dbReference>
<dbReference type="SUPFAM" id="SSF52047">
    <property type="entry name" value="RNI-like"/>
    <property type="match status" value="1"/>
</dbReference>
<dbReference type="Ensembl" id="ENSMAMT00000032734.2">
    <property type="protein sequence ID" value="ENSMAMP00000031902.2"/>
    <property type="gene ID" value="ENSMAMG00000025516.1"/>
</dbReference>
<evidence type="ECO:0000313" key="3">
    <source>
        <dbReference type="Ensembl" id="ENSMAMP00000031902.2"/>
    </source>
</evidence>
<organism evidence="3 4">
    <name type="scientific">Mastacembelus armatus</name>
    <name type="common">zig-zag eel</name>
    <dbReference type="NCBI Taxonomy" id="205130"/>
    <lineage>
        <taxon>Eukaryota</taxon>
        <taxon>Metazoa</taxon>
        <taxon>Chordata</taxon>
        <taxon>Craniata</taxon>
        <taxon>Vertebrata</taxon>
        <taxon>Euteleostomi</taxon>
        <taxon>Actinopterygii</taxon>
        <taxon>Neopterygii</taxon>
        <taxon>Teleostei</taxon>
        <taxon>Neoteleostei</taxon>
        <taxon>Acanthomorphata</taxon>
        <taxon>Anabantaria</taxon>
        <taxon>Synbranchiformes</taxon>
        <taxon>Mastacembelidae</taxon>
        <taxon>Mastacembelus</taxon>
    </lineage>
</organism>
<evidence type="ECO:0000313" key="4">
    <source>
        <dbReference type="Proteomes" id="UP000261640"/>
    </source>
</evidence>
<keyword evidence="2" id="KW-0677">Repeat</keyword>
<proteinExistence type="predicted"/>
<sequence length="90" mass="10294">LPFVWRLRNCQCDLSDITSSAPLFNSLFRLIDCRLSETSCSYLVSALKSNPFYLRHLDLSWNQLQDSGVKLLSVGLESSHCRLETLRLDS</sequence>
<dbReference type="InParanoid" id="A0A3Q3N5V5"/>
<keyword evidence="1" id="KW-0433">Leucine-rich repeat</keyword>
<dbReference type="AlphaFoldDB" id="A0A3Q3N5V5"/>
<dbReference type="Proteomes" id="UP000261640">
    <property type="component" value="Unplaced"/>
</dbReference>
<protein>
    <recommendedName>
        <fullName evidence="5">NACHT LRR and PYD domain-containing protein</fullName>
    </recommendedName>
</protein>
<reference evidence="3" key="1">
    <citation type="submission" date="2025-08" db="UniProtKB">
        <authorList>
            <consortium name="Ensembl"/>
        </authorList>
    </citation>
    <scope>IDENTIFICATION</scope>
</reference>
<dbReference type="PANTHER" id="PTHR24106">
    <property type="entry name" value="NACHT, LRR AND CARD DOMAINS-CONTAINING"/>
    <property type="match status" value="1"/>
</dbReference>
<evidence type="ECO:0008006" key="5">
    <source>
        <dbReference type="Google" id="ProtNLM"/>
    </source>
</evidence>
<keyword evidence="4" id="KW-1185">Reference proteome</keyword>
<dbReference type="InterPro" id="IPR001611">
    <property type="entry name" value="Leu-rich_rpt"/>
</dbReference>
<dbReference type="Gene3D" id="3.80.10.10">
    <property type="entry name" value="Ribonuclease Inhibitor"/>
    <property type="match status" value="1"/>
</dbReference>
<name>A0A3Q3N5V5_9TELE</name>
<reference evidence="3" key="2">
    <citation type="submission" date="2025-09" db="UniProtKB">
        <authorList>
            <consortium name="Ensembl"/>
        </authorList>
    </citation>
    <scope>IDENTIFICATION</scope>
</reference>
<dbReference type="GeneTree" id="ENSGT01150000287022"/>
<dbReference type="InterPro" id="IPR051261">
    <property type="entry name" value="NLR"/>
</dbReference>
<dbReference type="InterPro" id="IPR032675">
    <property type="entry name" value="LRR_dom_sf"/>
</dbReference>
<evidence type="ECO:0000256" key="1">
    <source>
        <dbReference type="ARBA" id="ARBA00022614"/>
    </source>
</evidence>
<accession>A0A3Q3N5V5</accession>
<evidence type="ECO:0000256" key="2">
    <source>
        <dbReference type="ARBA" id="ARBA00022737"/>
    </source>
</evidence>